<dbReference type="AlphaFoldDB" id="F0I4V0"/>
<sequence>MSLSGNRAQLCYFPKKEKRIMMKKSYKVLLAGLAAVSIFGLAACSQSGSESAKKDKKIDFILDWSPNTNHTGLYVAQEKGYFKEAGVDVDIKLPPEDSSSDLIINGKAPFGIYFQDSMAKKLDKGAEITAVAAIVEHNTSGIISKKSAGITGPKDLAGKKYGTWNDPVELGMLKTLVESQGGQFDEVEKVPNNDSNSITPIENGLFDAAWIYHGWDGIMAETQGMDTNFFYMKDYVKEFDYYSPVIIANNDYLKKNPDEAKKVLQAIKKGYQYAMEHPEEAADILIKHAPELKNKRDFVLASQKYLSEQYASDKDKWGQFEASRWNAFYKWAKDKDIVDNDLSDKGFSNDYIK</sequence>
<dbReference type="Pfam" id="PF09084">
    <property type="entry name" value="NMT1"/>
    <property type="match status" value="1"/>
</dbReference>
<reference evidence="3 4" key="1">
    <citation type="submission" date="2011-02" db="EMBL/GenBank/DDBJ databases">
        <authorList>
            <person name="Muzny D."/>
            <person name="Qin X."/>
            <person name="Deng J."/>
            <person name="Jiang H."/>
            <person name="Liu Y."/>
            <person name="Qu J."/>
            <person name="Song X.-Z."/>
            <person name="Zhang L."/>
            <person name="Thornton R."/>
            <person name="Coyle M."/>
            <person name="Francisco L."/>
            <person name="Jackson L."/>
            <person name="Javaid M."/>
            <person name="Korchina V."/>
            <person name="Kovar C."/>
            <person name="Mata R."/>
            <person name="Mathew T."/>
            <person name="Ngo R."/>
            <person name="Nguyen L."/>
            <person name="Nguyen N."/>
            <person name="Okwuonu G."/>
            <person name="Ongeri F."/>
            <person name="Pham C."/>
            <person name="Simmons D."/>
            <person name="Wilczek-Boney K."/>
            <person name="Hale W."/>
            <person name="Jakkamsetti A."/>
            <person name="Pham P."/>
            <person name="Ruth R."/>
            <person name="San Lucas F."/>
            <person name="Warren J."/>
            <person name="Zhang J."/>
            <person name="Zhao Z."/>
            <person name="Zhou C."/>
            <person name="Zhu D."/>
            <person name="Lee S."/>
            <person name="Bess C."/>
            <person name="Blankenburg K."/>
            <person name="Forbes L."/>
            <person name="Fu Q."/>
            <person name="Gubbala S."/>
            <person name="Hirani K."/>
            <person name="Jayaseelan J.C."/>
            <person name="Lara F."/>
            <person name="Munidasa M."/>
            <person name="Palculict T."/>
            <person name="Patil S."/>
            <person name="Pu L.-L."/>
            <person name="Saada N."/>
            <person name="Tang L."/>
            <person name="Weissenberger G."/>
            <person name="Zhu Y."/>
            <person name="Hemphill L."/>
            <person name="Shang Y."/>
            <person name="Youmans B."/>
            <person name="Ayvaz T."/>
            <person name="Ross M."/>
            <person name="Santibanez J."/>
            <person name="Aqrawi P."/>
            <person name="Gross S."/>
            <person name="Joshi V."/>
            <person name="Fowler G."/>
            <person name="Nazareth L."/>
            <person name="Reid J."/>
            <person name="Worley K."/>
            <person name="Petrosino J."/>
            <person name="Highlander S."/>
            <person name="Gibbs R."/>
        </authorList>
    </citation>
    <scope>NUCLEOTIDE SEQUENCE [LARGE SCALE GENOMIC DNA]</scope>
    <source>
        <strain evidence="3 4">SK72</strain>
    </source>
</reference>
<evidence type="ECO:0000259" key="2">
    <source>
        <dbReference type="Pfam" id="PF09084"/>
    </source>
</evidence>
<name>F0I4V0_STRSA</name>
<dbReference type="PANTHER" id="PTHR31528">
    <property type="entry name" value="4-AMINO-5-HYDROXYMETHYL-2-METHYLPYRIMIDINE PHOSPHATE SYNTHASE THI11-RELATED"/>
    <property type="match status" value="1"/>
</dbReference>
<dbReference type="InterPro" id="IPR015168">
    <property type="entry name" value="SsuA/THI5"/>
</dbReference>
<feature type="signal peptide" evidence="1">
    <location>
        <begin position="1"/>
        <end position="42"/>
    </location>
</feature>
<dbReference type="Gene3D" id="3.40.190.10">
    <property type="entry name" value="Periplasmic binding protein-like II"/>
    <property type="match status" value="2"/>
</dbReference>
<protein>
    <submittedName>
        <fullName evidence="3">Hydroxymethylpyrimidine ABC superfamily ATP binding cassette transporter, binding protein</fullName>
    </submittedName>
</protein>
<dbReference type="HOGENOM" id="CLU_028871_6_0_9"/>
<dbReference type="PANTHER" id="PTHR31528:SF3">
    <property type="entry name" value="THIAMINE BIOSYNTHESIS PROTEIN HI_0357-RELATED"/>
    <property type="match status" value="1"/>
</dbReference>
<proteinExistence type="predicted"/>
<dbReference type="GO" id="GO:0009228">
    <property type="term" value="P:thiamine biosynthetic process"/>
    <property type="evidence" value="ECO:0007669"/>
    <property type="project" value="InterPro"/>
</dbReference>
<dbReference type="SUPFAM" id="SSF53850">
    <property type="entry name" value="Periplasmic binding protein-like II"/>
    <property type="match status" value="1"/>
</dbReference>
<evidence type="ECO:0000313" key="4">
    <source>
        <dbReference type="Proteomes" id="UP000003332"/>
    </source>
</evidence>
<gene>
    <name evidence="3" type="ORF">HMPREF9381_2190</name>
</gene>
<comment type="caution">
    <text evidence="3">The sequence shown here is derived from an EMBL/GenBank/DDBJ whole genome shotgun (WGS) entry which is preliminary data.</text>
</comment>
<dbReference type="PATRIC" id="fig|888809.3.peg.2138"/>
<dbReference type="Proteomes" id="UP000003332">
    <property type="component" value="Unassembled WGS sequence"/>
</dbReference>
<evidence type="ECO:0000256" key="1">
    <source>
        <dbReference type="SAM" id="SignalP"/>
    </source>
</evidence>
<feature type="chain" id="PRO_5039338741" evidence="1">
    <location>
        <begin position="43"/>
        <end position="353"/>
    </location>
</feature>
<keyword evidence="1" id="KW-0732">Signal</keyword>
<organism evidence="3 4">
    <name type="scientific">Streptococcus sanguinis SK72</name>
    <dbReference type="NCBI Taxonomy" id="888809"/>
    <lineage>
        <taxon>Bacteria</taxon>
        <taxon>Bacillati</taxon>
        <taxon>Bacillota</taxon>
        <taxon>Bacilli</taxon>
        <taxon>Lactobacillales</taxon>
        <taxon>Streptococcaceae</taxon>
        <taxon>Streptococcus</taxon>
    </lineage>
</organism>
<dbReference type="InterPro" id="IPR027939">
    <property type="entry name" value="NMT1/THI5"/>
</dbReference>
<accession>F0I4V0</accession>
<evidence type="ECO:0000313" key="3">
    <source>
        <dbReference type="EMBL" id="EGD28474.1"/>
    </source>
</evidence>
<feature type="domain" description="SsuA/THI5-like" evidence="2">
    <location>
        <begin position="67"/>
        <end position="281"/>
    </location>
</feature>
<dbReference type="EMBL" id="AEXV01000015">
    <property type="protein sequence ID" value="EGD28474.1"/>
    <property type="molecule type" value="Genomic_DNA"/>
</dbReference>